<dbReference type="GeneID" id="63816931"/>
<dbReference type="RefSeq" id="XP_040751768.1">
    <property type="nucleotide sequence ID" value="XM_040900049.1"/>
</dbReference>
<proteinExistence type="predicted"/>
<accession>A0A2T5LVR6</accession>
<protein>
    <submittedName>
        <fullName evidence="1">Uncharacterized protein</fullName>
    </submittedName>
</protein>
<gene>
    <name evidence="1" type="ORF">P175DRAFT_0533379</name>
</gene>
<name>A0A2T5LVR6_9EURO</name>
<reference evidence="1 2" key="1">
    <citation type="journal article" date="2018" name="Proc. Natl. Acad. Sci. U.S.A.">
        <title>Linking secondary metabolites to gene clusters through genome sequencing of six diverse Aspergillus species.</title>
        <authorList>
            <person name="Kaerboelling I."/>
            <person name="Vesth T.C."/>
            <person name="Frisvad J.C."/>
            <person name="Nybo J.L."/>
            <person name="Theobald S."/>
            <person name="Kuo A."/>
            <person name="Bowyer P."/>
            <person name="Matsuda Y."/>
            <person name="Mondo S."/>
            <person name="Lyhne E.K."/>
            <person name="Kogle M.E."/>
            <person name="Clum A."/>
            <person name="Lipzen A."/>
            <person name="Salamov A."/>
            <person name="Ngan C.Y."/>
            <person name="Daum C."/>
            <person name="Chiniquy J."/>
            <person name="Barry K."/>
            <person name="LaButti K."/>
            <person name="Haridas S."/>
            <person name="Simmons B.A."/>
            <person name="Magnuson J.K."/>
            <person name="Mortensen U.H."/>
            <person name="Larsen T.O."/>
            <person name="Grigoriev I.V."/>
            <person name="Baker S.E."/>
            <person name="Andersen M.R."/>
        </authorList>
    </citation>
    <scope>NUCLEOTIDE SEQUENCE [LARGE SCALE GENOMIC DNA]</scope>
    <source>
        <strain evidence="1 2">IBT 24754</strain>
    </source>
</reference>
<dbReference type="EMBL" id="MSFN02000005">
    <property type="protein sequence ID" value="PTU20376.1"/>
    <property type="molecule type" value="Genomic_DNA"/>
</dbReference>
<evidence type="ECO:0000313" key="2">
    <source>
        <dbReference type="Proteomes" id="UP000244073"/>
    </source>
</evidence>
<comment type="caution">
    <text evidence="1">The sequence shown here is derived from an EMBL/GenBank/DDBJ whole genome shotgun (WGS) entry which is preliminary data.</text>
</comment>
<dbReference type="VEuPathDB" id="FungiDB:P175DRAFT_0533379"/>
<organism evidence="1 2">
    <name type="scientific">Aspergillus ochraceoroseus IBT 24754</name>
    <dbReference type="NCBI Taxonomy" id="1392256"/>
    <lineage>
        <taxon>Eukaryota</taxon>
        <taxon>Fungi</taxon>
        <taxon>Dikarya</taxon>
        <taxon>Ascomycota</taxon>
        <taxon>Pezizomycotina</taxon>
        <taxon>Eurotiomycetes</taxon>
        <taxon>Eurotiomycetidae</taxon>
        <taxon>Eurotiales</taxon>
        <taxon>Aspergillaceae</taxon>
        <taxon>Aspergillus</taxon>
        <taxon>Aspergillus subgen. Nidulantes</taxon>
    </lineage>
</organism>
<evidence type="ECO:0000313" key="1">
    <source>
        <dbReference type="EMBL" id="PTU20376.1"/>
    </source>
</evidence>
<dbReference type="Proteomes" id="UP000244073">
    <property type="component" value="Unassembled WGS sequence"/>
</dbReference>
<sequence>MFRSAEKGISVLQLLPSDLHEARPNLYSTMSQTLITGKGYPTLSLSRGSIFEFEIVGRLESLNTEREDTLQEINRELIQWRRDMLFPLPCGDSVPTLSVVPREEDA</sequence>
<dbReference type="AlphaFoldDB" id="A0A2T5LVR6"/>
<dbReference type="OrthoDB" id="189997at2759"/>